<dbReference type="InterPro" id="IPR002220">
    <property type="entry name" value="DapA-like"/>
</dbReference>
<dbReference type="Gene3D" id="3.20.20.70">
    <property type="entry name" value="Aldolase class I"/>
    <property type="match status" value="1"/>
</dbReference>
<keyword evidence="6" id="KW-1185">Reference proteome</keyword>
<proteinExistence type="inferred from homology"/>
<evidence type="ECO:0000256" key="3">
    <source>
        <dbReference type="PIRNR" id="PIRNR001365"/>
    </source>
</evidence>
<dbReference type="InterPro" id="IPR013785">
    <property type="entry name" value="Aldolase_TIM"/>
</dbReference>
<dbReference type="PANTHER" id="PTHR12128">
    <property type="entry name" value="DIHYDRODIPICOLINATE SYNTHASE"/>
    <property type="match status" value="1"/>
</dbReference>
<feature type="binding site" evidence="4">
    <location>
        <position position="212"/>
    </location>
    <ligand>
        <name>pyruvate</name>
        <dbReference type="ChEBI" id="CHEBI:15361"/>
    </ligand>
</feature>
<gene>
    <name evidence="5" type="ORF">SAMN05216257_105209</name>
</gene>
<evidence type="ECO:0000313" key="5">
    <source>
        <dbReference type="EMBL" id="SDK88270.1"/>
    </source>
</evidence>
<organism evidence="5 6">
    <name type="scientific">Meinhardsimonia xiamenensis</name>
    <dbReference type="NCBI Taxonomy" id="990712"/>
    <lineage>
        <taxon>Bacteria</taxon>
        <taxon>Pseudomonadati</taxon>
        <taxon>Pseudomonadota</taxon>
        <taxon>Alphaproteobacteria</taxon>
        <taxon>Rhodobacterales</taxon>
        <taxon>Paracoccaceae</taxon>
        <taxon>Meinhardsimonia</taxon>
    </lineage>
</organism>
<dbReference type="AlphaFoldDB" id="A0A1G9FIP7"/>
<dbReference type="PIRSF" id="PIRSF001365">
    <property type="entry name" value="DHDPS"/>
    <property type="match status" value="1"/>
</dbReference>
<accession>A0A1G9FIP7</accession>
<evidence type="ECO:0000256" key="4">
    <source>
        <dbReference type="PIRSR" id="PIRSR001365-2"/>
    </source>
</evidence>
<protein>
    <submittedName>
        <fullName evidence="5">4-hydroxy-tetrahydrodipicolinate synthase</fullName>
    </submittedName>
</protein>
<dbReference type="STRING" id="990712.SAMN05216257_105209"/>
<sequence>MKHGLRGILPVAPTPFLDDGRVDEDGMRRVLDFLVDAGVDAICILANYSEQFALSDEERDRLMRISLGHVAGRVPVIVTISHFHTGTVVARARAAEAMGAAMVMMMPPYHGAGLKADAQGIFEHFAAVNDAIGIPIMVQDAPLSGVELPVPLLARMARELERVSYFKIECPFAADKLAALIAEAGEHVEGPFDGEEGVTLLADLDAGATGTMTSALLPDRIRPIVIDYLEGRHGDALAGWQACLPLINHENRQCGLRAAKTVLKEGGVIRSDHVRHPLRPMSSRTRARLLDLAHRLDVLALRWGR</sequence>
<evidence type="ECO:0000256" key="2">
    <source>
        <dbReference type="ARBA" id="ARBA00023239"/>
    </source>
</evidence>
<evidence type="ECO:0000256" key="1">
    <source>
        <dbReference type="ARBA" id="ARBA00007592"/>
    </source>
</evidence>
<dbReference type="GO" id="GO:0008840">
    <property type="term" value="F:4-hydroxy-tetrahydrodipicolinate synthase activity"/>
    <property type="evidence" value="ECO:0007669"/>
    <property type="project" value="TreeGrafter"/>
</dbReference>
<dbReference type="Pfam" id="PF00701">
    <property type="entry name" value="DHDPS"/>
    <property type="match status" value="1"/>
</dbReference>
<dbReference type="CDD" id="cd00408">
    <property type="entry name" value="DHDPS-like"/>
    <property type="match status" value="1"/>
</dbReference>
<keyword evidence="2 3" id="KW-0456">Lyase</keyword>
<dbReference type="PANTHER" id="PTHR12128:SF66">
    <property type="entry name" value="4-HYDROXY-2-OXOGLUTARATE ALDOLASE, MITOCHONDRIAL"/>
    <property type="match status" value="1"/>
</dbReference>
<dbReference type="EMBL" id="FNFV01000005">
    <property type="protein sequence ID" value="SDK88270.1"/>
    <property type="molecule type" value="Genomic_DNA"/>
</dbReference>
<dbReference type="Proteomes" id="UP000199328">
    <property type="component" value="Unassembled WGS sequence"/>
</dbReference>
<dbReference type="OrthoDB" id="9796205at2"/>
<comment type="similarity">
    <text evidence="1 3">Belongs to the DapA family.</text>
</comment>
<evidence type="ECO:0000313" key="6">
    <source>
        <dbReference type="Proteomes" id="UP000199328"/>
    </source>
</evidence>
<dbReference type="SUPFAM" id="SSF51569">
    <property type="entry name" value="Aldolase"/>
    <property type="match status" value="1"/>
</dbReference>
<dbReference type="RefSeq" id="WP_092500790.1">
    <property type="nucleotide sequence ID" value="NZ_FNFV01000005.1"/>
</dbReference>
<name>A0A1G9FIP7_9RHOB</name>
<dbReference type="SMART" id="SM01130">
    <property type="entry name" value="DHDPS"/>
    <property type="match status" value="1"/>
</dbReference>
<reference evidence="6" key="1">
    <citation type="submission" date="2016-10" db="EMBL/GenBank/DDBJ databases">
        <authorList>
            <person name="Varghese N."/>
            <person name="Submissions S."/>
        </authorList>
    </citation>
    <scope>NUCLEOTIDE SEQUENCE [LARGE SCALE GENOMIC DNA]</scope>
    <source>
        <strain evidence="6">CGMCC 1.10789</strain>
    </source>
</reference>
<dbReference type="GO" id="GO:0005829">
    <property type="term" value="C:cytosol"/>
    <property type="evidence" value="ECO:0007669"/>
    <property type="project" value="TreeGrafter"/>
</dbReference>